<accession>X0TV33</accession>
<reference evidence="1" key="1">
    <citation type="journal article" date="2014" name="Front. Microbiol.">
        <title>High frequency of phylogenetically diverse reductive dehalogenase-homologous genes in deep subseafloor sedimentary metagenomes.</title>
        <authorList>
            <person name="Kawai M."/>
            <person name="Futagami T."/>
            <person name="Toyoda A."/>
            <person name="Takaki Y."/>
            <person name="Nishi S."/>
            <person name="Hori S."/>
            <person name="Arai W."/>
            <person name="Tsubouchi T."/>
            <person name="Morono Y."/>
            <person name="Uchiyama I."/>
            <person name="Ito T."/>
            <person name="Fujiyama A."/>
            <person name="Inagaki F."/>
            <person name="Takami H."/>
        </authorList>
    </citation>
    <scope>NUCLEOTIDE SEQUENCE</scope>
    <source>
        <strain evidence="1">Expedition CK06-06</strain>
    </source>
</reference>
<dbReference type="InterPro" id="IPR036465">
    <property type="entry name" value="vWFA_dom_sf"/>
</dbReference>
<name>X0TV33_9ZZZZ</name>
<protein>
    <recommendedName>
        <fullName evidence="2">VWFA domain-containing protein</fullName>
    </recommendedName>
</protein>
<comment type="caution">
    <text evidence="1">The sequence shown here is derived from an EMBL/GenBank/DDBJ whole genome shotgun (WGS) entry which is preliminary data.</text>
</comment>
<dbReference type="EMBL" id="BARS01015490">
    <property type="protein sequence ID" value="GAF91056.1"/>
    <property type="molecule type" value="Genomic_DNA"/>
</dbReference>
<dbReference type="Gene3D" id="3.40.50.410">
    <property type="entry name" value="von Willebrand factor, type A domain"/>
    <property type="match status" value="1"/>
</dbReference>
<proteinExistence type="predicted"/>
<evidence type="ECO:0008006" key="2">
    <source>
        <dbReference type="Google" id="ProtNLM"/>
    </source>
</evidence>
<dbReference type="AlphaFoldDB" id="X0TV33"/>
<organism evidence="1">
    <name type="scientific">marine sediment metagenome</name>
    <dbReference type="NCBI Taxonomy" id="412755"/>
    <lineage>
        <taxon>unclassified sequences</taxon>
        <taxon>metagenomes</taxon>
        <taxon>ecological metagenomes</taxon>
    </lineage>
</organism>
<evidence type="ECO:0000313" key="1">
    <source>
        <dbReference type="EMBL" id="GAF91056.1"/>
    </source>
</evidence>
<gene>
    <name evidence="1" type="ORF">S01H1_25626</name>
</gene>
<feature type="non-terminal residue" evidence="1">
    <location>
        <position position="181"/>
    </location>
</feature>
<sequence length="181" mass="20295">MADDVRDIDKYFNEWWNKSYTPTACGIARAADTLKASENFDTHRHVISLVTDGQPNAVYNIENGDYKIEPGSEGTSPEHFQNGKASAVIARDYLISNLGMNEDQDELDAVAVGTNLDIPWLRDSIVWPQPGYDTWPSPDSGWVHTVSNYTEFAQTIEEQFKLIFNRITIIAEIVASTPLDP</sequence>